<evidence type="ECO:0000256" key="7">
    <source>
        <dbReference type="ARBA" id="ARBA00022833"/>
    </source>
</evidence>
<evidence type="ECO:0000256" key="1">
    <source>
        <dbReference type="ARBA" id="ARBA00004123"/>
    </source>
</evidence>
<dbReference type="InterPro" id="IPR046336">
    <property type="entry name" value="Lon_prtase_N_sf"/>
</dbReference>
<evidence type="ECO:0000256" key="8">
    <source>
        <dbReference type="ARBA" id="ARBA00023242"/>
    </source>
</evidence>
<dbReference type="Pfam" id="PF03226">
    <property type="entry name" value="Yippee-Mis18"/>
    <property type="match status" value="1"/>
</dbReference>
<dbReference type="PANTHER" id="PTHR46732">
    <property type="entry name" value="ATP-DEPENDENT PROTEASE LA (LON) DOMAIN PROTEIN"/>
    <property type="match status" value="1"/>
</dbReference>
<dbReference type="PANTHER" id="PTHR46732:SF8">
    <property type="entry name" value="ATP-DEPENDENT PROTEASE LA (LON) DOMAIN PROTEIN"/>
    <property type="match status" value="1"/>
</dbReference>
<accession>A0AAN9BAF4</accession>
<feature type="region of interest" description="Disordered" evidence="9">
    <location>
        <begin position="1"/>
        <end position="82"/>
    </location>
</feature>
<evidence type="ECO:0000313" key="13">
    <source>
        <dbReference type="Proteomes" id="UP001374579"/>
    </source>
</evidence>
<evidence type="ECO:0000259" key="11">
    <source>
        <dbReference type="PROSITE" id="PS51788"/>
    </source>
</evidence>
<comment type="subcellular location">
    <subcellularLocation>
        <location evidence="1">Nucleus</location>
    </subcellularLocation>
</comment>
<dbReference type="Pfam" id="PF02190">
    <property type="entry name" value="LON_substr_bdg"/>
    <property type="match status" value="1"/>
</dbReference>
<evidence type="ECO:0000256" key="6">
    <source>
        <dbReference type="ARBA" id="ARBA00022786"/>
    </source>
</evidence>
<dbReference type="InterPro" id="IPR015947">
    <property type="entry name" value="PUA-like_sf"/>
</dbReference>
<dbReference type="Gene3D" id="1.20.58.1480">
    <property type="match status" value="1"/>
</dbReference>
<dbReference type="FunFam" id="2.170.150.20:FF:000007">
    <property type="entry name" value="Protein cereblon"/>
    <property type="match status" value="1"/>
</dbReference>
<evidence type="ECO:0000256" key="3">
    <source>
        <dbReference type="ARBA" id="ARBA00005293"/>
    </source>
</evidence>
<evidence type="ECO:0000256" key="5">
    <source>
        <dbReference type="ARBA" id="ARBA00022723"/>
    </source>
</evidence>
<dbReference type="Proteomes" id="UP001374579">
    <property type="component" value="Unassembled WGS sequence"/>
</dbReference>
<dbReference type="EMBL" id="JBAMIC010000010">
    <property type="protein sequence ID" value="KAK7102293.1"/>
    <property type="molecule type" value="Genomic_DNA"/>
</dbReference>
<comment type="caution">
    <text evidence="12">The sequence shown here is derived from an EMBL/GenBank/DDBJ whole genome shotgun (WGS) entry which is preliminary data.</text>
</comment>
<feature type="compositionally biased region" description="Basic and acidic residues" evidence="9">
    <location>
        <begin position="59"/>
        <end position="68"/>
    </location>
</feature>
<evidence type="ECO:0000256" key="9">
    <source>
        <dbReference type="SAM" id="MobiDB-lite"/>
    </source>
</evidence>
<name>A0AAN9BAF4_9CAEN</name>
<comment type="pathway">
    <text evidence="2">Protein modification; protein ubiquitination.</text>
</comment>
<evidence type="ECO:0000259" key="10">
    <source>
        <dbReference type="PROSITE" id="PS51787"/>
    </source>
</evidence>
<feature type="domain" description="Lon N-terminal" evidence="10">
    <location>
        <begin position="106"/>
        <end position="358"/>
    </location>
</feature>
<keyword evidence="13" id="KW-1185">Reference proteome</keyword>
<dbReference type="Gene3D" id="2.170.150.20">
    <property type="entry name" value="Peptide methionine sulfoxide reductase"/>
    <property type="match status" value="1"/>
</dbReference>
<evidence type="ECO:0000256" key="2">
    <source>
        <dbReference type="ARBA" id="ARBA00004906"/>
    </source>
</evidence>
<dbReference type="PROSITE" id="PS51788">
    <property type="entry name" value="CULT"/>
    <property type="match status" value="1"/>
</dbReference>
<gene>
    <name evidence="12" type="ORF">V1264_020531</name>
</gene>
<dbReference type="CDD" id="cd15777">
    <property type="entry name" value="CRBN_C_like"/>
    <property type="match status" value="1"/>
</dbReference>
<keyword evidence="7" id="KW-0862">Zinc</keyword>
<proteinExistence type="inferred from homology"/>
<comment type="similarity">
    <text evidence="3">Belongs to the CRBN family.</text>
</comment>
<dbReference type="InterPro" id="IPR003111">
    <property type="entry name" value="Lon_prtase_N"/>
</dbReference>
<keyword evidence="6" id="KW-0833">Ubl conjugation pathway</keyword>
<sequence>MAEDLLPLLGHNVGPAGDNNDSDSENTSSTGSSVDPEDEGLIEDEGDGEEGQRNRRKGRVNDGGDRTRTRNHNFDTTLPGTHSYLGDDLEEVRGRTVHEDNTVVTIPLLPLPGVVLVPGEVIPLHLFQQQLIAAIRRLADTDKTFGVVTYSMEPDHSPGFSEIGCTAELYSMKNEVDDQAGLSVLRALARGRQRFKVMGMHRDVVGILMAKVRILPEINVPRCLSGARPATQNKFCCSPTEQDDVVKTAVDRQGNVIKSINLVVNKQVDRFTAAHLTQWPPWVYKLYDAELLKEQVIKELHSWNDTLQAASLPTDATELSYWVAQNLPLDNTMRMHLLGVTCPIHRLRSELAIMKKCAILCCKNCMKQIARKEEVFSMSSEGPLGAYVNPGGHVHETLTLYKANNLRLVGYSSTEHSWFPGYAWTIAQCHGCASHMGWKFTAAKKKLTPQKFWGLCRSSLIPSFSKTTDKANVDTASIAGDEQEEEELILEGW</sequence>
<dbReference type="Gene3D" id="2.30.130.40">
    <property type="entry name" value="LON domain-like"/>
    <property type="match status" value="1"/>
</dbReference>
<feature type="compositionally biased region" description="Acidic residues" evidence="9">
    <location>
        <begin position="35"/>
        <end position="49"/>
    </location>
</feature>
<dbReference type="GO" id="GO:0005634">
    <property type="term" value="C:nucleus"/>
    <property type="evidence" value="ECO:0007669"/>
    <property type="project" value="UniProtKB-SubCell"/>
</dbReference>
<dbReference type="SMART" id="SM00464">
    <property type="entry name" value="LON"/>
    <property type="match status" value="1"/>
</dbReference>
<protein>
    <recommendedName>
        <fullName evidence="4">Protein cereblon</fullName>
    </recommendedName>
</protein>
<dbReference type="PROSITE" id="PS51787">
    <property type="entry name" value="LON_N"/>
    <property type="match status" value="1"/>
</dbReference>
<dbReference type="AlphaFoldDB" id="A0AAN9BAF4"/>
<evidence type="ECO:0000256" key="4">
    <source>
        <dbReference type="ARBA" id="ARBA00014394"/>
    </source>
</evidence>
<evidence type="ECO:0000313" key="12">
    <source>
        <dbReference type="EMBL" id="KAK7102293.1"/>
    </source>
</evidence>
<dbReference type="InterPro" id="IPR034750">
    <property type="entry name" value="CULT"/>
</dbReference>
<keyword evidence="8" id="KW-0539">Nucleus</keyword>
<reference evidence="12 13" key="1">
    <citation type="submission" date="2024-02" db="EMBL/GenBank/DDBJ databases">
        <title>Chromosome-scale genome assembly of the rough periwinkle Littorina saxatilis.</title>
        <authorList>
            <person name="De Jode A."/>
            <person name="Faria R."/>
            <person name="Formenti G."/>
            <person name="Sims Y."/>
            <person name="Smith T.P."/>
            <person name="Tracey A."/>
            <person name="Wood J.M.D."/>
            <person name="Zagrodzka Z.B."/>
            <person name="Johannesson K."/>
            <person name="Butlin R.K."/>
            <person name="Leder E.H."/>
        </authorList>
    </citation>
    <scope>NUCLEOTIDE SEQUENCE [LARGE SCALE GENOMIC DNA]</scope>
    <source>
        <strain evidence="12">Snail1</strain>
        <tissue evidence="12">Muscle</tissue>
    </source>
</reference>
<organism evidence="12 13">
    <name type="scientific">Littorina saxatilis</name>
    <dbReference type="NCBI Taxonomy" id="31220"/>
    <lineage>
        <taxon>Eukaryota</taxon>
        <taxon>Metazoa</taxon>
        <taxon>Spiralia</taxon>
        <taxon>Lophotrochozoa</taxon>
        <taxon>Mollusca</taxon>
        <taxon>Gastropoda</taxon>
        <taxon>Caenogastropoda</taxon>
        <taxon>Littorinimorpha</taxon>
        <taxon>Littorinoidea</taxon>
        <taxon>Littorinidae</taxon>
        <taxon>Littorina</taxon>
    </lineage>
</organism>
<keyword evidence="5" id="KW-0479">Metal-binding</keyword>
<feature type="domain" description="CULT" evidence="11">
    <location>
        <begin position="357"/>
        <end position="464"/>
    </location>
</feature>
<dbReference type="InterPro" id="IPR004910">
    <property type="entry name" value="Yippee/Mis18/Cereblon"/>
</dbReference>
<dbReference type="GO" id="GO:0046872">
    <property type="term" value="F:metal ion binding"/>
    <property type="evidence" value="ECO:0007669"/>
    <property type="project" value="UniProtKB-KW"/>
</dbReference>
<dbReference type="SUPFAM" id="SSF88697">
    <property type="entry name" value="PUA domain-like"/>
    <property type="match status" value="1"/>
</dbReference>